<evidence type="ECO:0000256" key="3">
    <source>
        <dbReference type="ARBA" id="ARBA00022457"/>
    </source>
</evidence>
<dbReference type="AlphaFoldDB" id="A0A0G3H4W0"/>
<accession>A0A0G3H4W0</accession>
<dbReference type="CDD" id="cd03425">
    <property type="entry name" value="NUDIX_MutT_NudA_like"/>
    <property type="match status" value="1"/>
</dbReference>
<evidence type="ECO:0000256" key="10">
    <source>
        <dbReference type="ARBA" id="ARBA00035861"/>
    </source>
</evidence>
<dbReference type="InterPro" id="IPR015797">
    <property type="entry name" value="NUDIX_hydrolase-like_dom_sf"/>
</dbReference>
<organism evidence="13 14">
    <name type="scientific">Corynebacterium testudinoris</name>
    <dbReference type="NCBI Taxonomy" id="136857"/>
    <lineage>
        <taxon>Bacteria</taxon>
        <taxon>Bacillati</taxon>
        <taxon>Actinomycetota</taxon>
        <taxon>Actinomycetes</taxon>
        <taxon>Mycobacteriales</taxon>
        <taxon>Corynebacteriaceae</taxon>
        <taxon>Corynebacterium</taxon>
    </lineage>
</organism>
<dbReference type="GO" id="GO:0044716">
    <property type="term" value="F:8-oxo-GDP phosphatase activity"/>
    <property type="evidence" value="ECO:0007669"/>
    <property type="project" value="TreeGrafter"/>
</dbReference>
<evidence type="ECO:0000256" key="7">
    <source>
        <dbReference type="ARBA" id="ARBA00022801"/>
    </source>
</evidence>
<dbReference type="Pfam" id="PF00293">
    <property type="entry name" value="NUDIX"/>
    <property type="match status" value="1"/>
</dbReference>
<keyword evidence="7 13" id="KW-0378">Hydrolase</keyword>
<dbReference type="InterPro" id="IPR000086">
    <property type="entry name" value="NUDIX_hydrolase_dom"/>
</dbReference>
<dbReference type="EMBL" id="CP011545">
    <property type="protein sequence ID" value="AKK08451.1"/>
    <property type="molecule type" value="Genomic_DNA"/>
</dbReference>
<dbReference type="Proteomes" id="UP000035540">
    <property type="component" value="Chromosome"/>
</dbReference>
<proteinExistence type="inferred from homology"/>
<keyword evidence="8" id="KW-0460">Magnesium</keyword>
<dbReference type="InterPro" id="IPR020476">
    <property type="entry name" value="Nudix_hydrolase"/>
</dbReference>
<dbReference type="GO" id="GO:0006281">
    <property type="term" value="P:DNA repair"/>
    <property type="evidence" value="ECO:0007669"/>
    <property type="project" value="UniProtKB-KW"/>
</dbReference>
<dbReference type="SUPFAM" id="SSF55811">
    <property type="entry name" value="Nudix"/>
    <property type="match status" value="1"/>
</dbReference>
<keyword evidence="5" id="KW-0479">Metal-binding</keyword>
<protein>
    <recommendedName>
        <fullName evidence="11">8-oxo-dGTP diphosphatase</fullName>
        <ecNumber evidence="11">3.6.1.55</ecNumber>
    </recommendedName>
</protein>
<dbReference type="STRING" id="136857.CTEST_05020"/>
<evidence type="ECO:0000256" key="9">
    <source>
        <dbReference type="ARBA" id="ARBA00023204"/>
    </source>
</evidence>
<evidence type="ECO:0000256" key="1">
    <source>
        <dbReference type="ARBA" id="ARBA00001946"/>
    </source>
</evidence>
<keyword evidence="6" id="KW-0227">DNA damage</keyword>
<dbReference type="PATRIC" id="fig|136857.5.peg.998"/>
<reference evidence="13 14" key="1">
    <citation type="journal article" date="2015" name="Genome Announc.">
        <title>Complete Genome Sequence of the Type Strain Corynebacterium testudinoris DSM 44614, Recovered from Necrotic Lesions in the Mouth of a Tortoise.</title>
        <authorList>
            <person name="Ruckert C."/>
            <person name="Kriete M."/>
            <person name="Jaenicke S."/>
            <person name="Winkler A."/>
            <person name="Tauch A."/>
        </authorList>
    </citation>
    <scope>NUCLEOTIDE SEQUENCE [LARGE SCALE GENOMIC DNA]</scope>
    <source>
        <strain evidence="13 14">DSM 44614</strain>
    </source>
</reference>
<dbReference type="GO" id="GO:0006260">
    <property type="term" value="P:DNA replication"/>
    <property type="evidence" value="ECO:0007669"/>
    <property type="project" value="UniProtKB-KW"/>
</dbReference>
<dbReference type="KEGG" id="cted:CTEST_05020"/>
<evidence type="ECO:0000256" key="11">
    <source>
        <dbReference type="ARBA" id="ARBA00038905"/>
    </source>
</evidence>
<dbReference type="GO" id="GO:0044715">
    <property type="term" value="F:8-oxo-dGDP phosphatase activity"/>
    <property type="evidence" value="ECO:0007669"/>
    <property type="project" value="TreeGrafter"/>
</dbReference>
<evidence type="ECO:0000256" key="5">
    <source>
        <dbReference type="ARBA" id="ARBA00022723"/>
    </source>
</evidence>
<keyword evidence="9" id="KW-0234">DNA repair</keyword>
<dbReference type="PANTHER" id="PTHR47707">
    <property type="entry name" value="8-OXO-DGTP DIPHOSPHATASE"/>
    <property type="match status" value="1"/>
</dbReference>
<sequence>MIVPMSQRIEVVGAVIVRDGLILAVQRGPGKALPGTWEFPGGKIENGESPADALLRELREELLCEATIGDLITTTAHDYDFGTVVLTTFFCALNHDEPTLTEHVDLRWLRPADLLSVDWAPADVPAVEIIMEKFAS</sequence>
<evidence type="ECO:0000259" key="12">
    <source>
        <dbReference type="PROSITE" id="PS51462"/>
    </source>
</evidence>
<feature type="domain" description="Nudix hydrolase" evidence="12">
    <location>
        <begin position="7"/>
        <end position="131"/>
    </location>
</feature>
<keyword evidence="3" id="KW-0515">Mutator protein</keyword>
<dbReference type="GO" id="GO:0035539">
    <property type="term" value="F:8-oxo-7,8-dihydrodeoxyguanosine triphosphate pyrophosphatase activity"/>
    <property type="evidence" value="ECO:0007669"/>
    <property type="project" value="UniProtKB-EC"/>
</dbReference>
<evidence type="ECO:0000313" key="13">
    <source>
        <dbReference type="EMBL" id="AKK08451.1"/>
    </source>
</evidence>
<comment type="cofactor">
    <cofactor evidence="1">
        <name>Mg(2+)</name>
        <dbReference type="ChEBI" id="CHEBI:18420"/>
    </cofactor>
</comment>
<dbReference type="PRINTS" id="PR00502">
    <property type="entry name" value="NUDIXFAMILY"/>
</dbReference>
<comment type="similarity">
    <text evidence="2">Belongs to the Nudix hydrolase family.</text>
</comment>
<evidence type="ECO:0000313" key="14">
    <source>
        <dbReference type="Proteomes" id="UP000035540"/>
    </source>
</evidence>
<dbReference type="InterPro" id="IPR047127">
    <property type="entry name" value="MutT-like"/>
</dbReference>
<keyword evidence="14" id="KW-1185">Reference proteome</keyword>
<keyword evidence="4" id="KW-0235">DNA replication</keyword>
<dbReference type="GO" id="GO:0008413">
    <property type="term" value="F:8-oxo-7,8-dihydroguanosine triphosphate pyrophosphatase activity"/>
    <property type="evidence" value="ECO:0007669"/>
    <property type="project" value="TreeGrafter"/>
</dbReference>
<evidence type="ECO:0000256" key="2">
    <source>
        <dbReference type="ARBA" id="ARBA00005582"/>
    </source>
</evidence>
<name>A0A0G3H4W0_9CORY</name>
<gene>
    <name evidence="13" type="ORF">CTEST_05020</name>
</gene>
<evidence type="ECO:0000256" key="6">
    <source>
        <dbReference type="ARBA" id="ARBA00022763"/>
    </source>
</evidence>
<dbReference type="GO" id="GO:0046872">
    <property type="term" value="F:metal ion binding"/>
    <property type="evidence" value="ECO:0007669"/>
    <property type="project" value="UniProtKB-KW"/>
</dbReference>
<evidence type="ECO:0000256" key="4">
    <source>
        <dbReference type="ARBA" id="ARBA00022705"/>
    </source>
</evidence>
<dbReference type="PANTHER" id="PTHR47707:SF1">
    <property type="entry name" value="NUDIX HYDROLASE FAMILY PROTEIN"/>
    <property type="match status" value="1"/>
</dbReference>
<evidence type="ECO:0000256" key="8">
    <source>
        <dbReference type="ARBA" id="ARBA00022842"/>
    </source>
</evidence>
<dbReference type="Gene3D" id="3.90.79.10">
    <property type="entry name" value="Nucleoside Triphosphate Pyrophosphohydrolase"/>
    <property type="match status" value="1"/>
</dbReference>
<dbReference type="EC" id="3.6.1.55" evidence="11"/>
<comment type="catalytic activity">
    <reaction evidence="10">
        <text>8-oxo-dGTP + H2O = 8-oxo-dGMP + diphosphate + H(+)</text>
        <dbReference type="Rhea" id="RHEA:31575"/>
        <dbReference type="ChEBI" id="CHEBI:15377"/>
        <dbReference type="ChEBI" id="CHEBI:15378"/>
        <dbReference type="ChEBI" id="CHEBI:33019"/>
        <dbReference type="ChEBI" id="CHEBI:63224"/>
        <dbReference type="ChEBI" id="CHEBI:77896"/>
        <dbReference type="EC" id="3.6.1.55"/>
    </reaction>
</comment>
<reference evidence="14" key="2">
    <citation type="submission" date="2015-05" db="EMBL/GenBank/DDBJ databases">
        <title>Complete genome sequence of Corynebacterium testudinoris DSM 44614, recovered from necrotic lesions in the mouth of a tortoise.</title>
        <authorList>
            <person name="Ruckert C."/>
            <person name="Albersmeier A."/>
            <person name="Winkler A."/>
            <person name="Tauch A."/>
        </authorList>
    </citation>
    <scope>NUCLEOTIDE SEQUENCE [LARGE SCALE GENOMIC DNA]</scope>
    <source>
        <strain evidence="14">DSM 44614</strain>
    </source>
</reference>
<dbReference type="PROSITE" id="PS51462">
    <property type="entry name" value="NUDIX"/>
    <property type="match status" value="1"/>
</dbReference>